<feature type="domain" description="Metallo-beta-lactamase" evidence="14">
    <location>
        <begin position="50"/>
        <end position="246"/>
    </location>
</feature>
<dbReference type="InterPro" id="IPR041636">
    <property type="entry name" value="RNase_J_C"/>
</dbReference>
<dbReference type="CDD" id="cd07714">
    <property type="entry name" value="RNaseJ_MBL-fold"/>
    <property type="match status" value="1"/>
</dbReference>
<dbReference type="STRING" id="653733.Selin_0971"/>
<dbReference type="Gene3D" id="3.40.50.10710">
    <property type="entry name" value="Metallo-hydrolase/oxidoreductase"/>
    <property type="match status" value="1"/>
</dbReference>
<dbReference type="InterPro" id="IPR011108">
    <property type="entry name" value="RMMBL"/>
</dbReference>
<feature type="binding site" evidence="12">
    <location>
        <position position="172"/>
    </location>
    <ligand>
        <name>Zn(2+)</name>
        <dbReference type="ChEBI" id="CHEBI:29105"/>
        <label>1</label>
        <note>catalytic</note>
    </ligand>
</feature>
<evidence type="ECO:0000313" key="16">
    <source>
        <dbReference type="Proteomes" id="UP000002572"/>
    </source>
</evidence>
<feature type="binding site" evidence="12">
    <location>
        <position position="103"/>
    </location>
    <ligand>
        <name>Zn(2+)</name>
        <dbReference type="ChEBI" id="CHEBI:29105"/>
        <label>1</label>
        <note>catalytic</note>
    </ligand>
</feature>
<evidence type="ECO:0000256" key="5">
    <source>
        <dbReference type="ARBA" id="ARBA00022801"/>
    </source>
</evidence>
<dbReference type="PANTHER" id="PTHR43694">
    <property type="entry name" value="RIBONUCLEASE J"/>
    <property type="match status" value="1"/>
</dbReference>
<accession>E6W347</accession>
<dbReference type="NCBIfam" id="TIGR00649">
    <property type="entry name" value="MG423"/>
    <property type="match status" value="1"/>
</dbReference>
<keyword evidence="3 12" id="KW-0479">Metal-binding</keyword>
<dbReference type="InterPro" id="IPR055132">
    <property type="entry name" value="RNase_J_b_CASP"/>
</dbReference>
<evidence type="ECO:0000256" key="13">
    <source>
        <dbReference type="SAM" id="MobiDB-lite"/>
    </source>
</evidence>
<dbReference type="RefSeq" id="WP_013505591.1">
    <property type="nucleotide sequence ID" value="NC_014836.1"/>
</dbReference>
<dbReference type="AlphaFoldDB" id="E6W347"/>
<evidence type="ECO:0000256" key="10">
    <source>
        <dbReference type="PIRSR" id="PIRSR004803-1"/>
    </source>
</evidence>
<feature type="binding site" evidence="12">
    <location>
        <position position="473"/>
    </location>
    <ligand>
        <name>Ca(2+)</name>
        <dbReference type="ChEBI" id="CHEBI:29108"/>
    </ligand>
</feature>
<evidence type="ECO:0000256" key="2">
    <source>
        <dbReference type="ARBA" id="ARBA00022722"/>
    </source>
</evidence>
<keyword evidence="9" id="KW-0698">rRNA processing</keyword>
<feature type="binding site" evidence="11">
    <location>
        <begin position="263"/>
        <end position="265"/>
    </location>
    <ligand>
        <name>substrate</name>
    </ligand>
</feature>
<dbReference type="GO" id="GO:0004521">
    <property type="term" value="F:RNA endonuclease activity"/>
    <property type="evidence" value="ECO:0007669"/>
    <property type="project" value="UniProtKB-UniRule"/>
</dbReference>
<evidence type="ECO:0000256" key="4">
    <source>
        <dbReference type="ARBA" id="ARBA00022759"/>
    </source>
</evidence>
<dbReference type="Gene3D" id="3.10.20.580">
    <property type="match status" value="1"/>
</dbReference>
<dbReference type="HAMAP" id="MF_01491">
    <property type="entry name" value="RNase_J_bact"/>
    <property type="match status" value="1"/>
</dbReference>
<keyword evidence="1 9" id="KW-0963">Cytoplasm</keyword>
<gene>
    <name evidence="9" type="primary">rnj</name>
    <name evidence="15" type="ordered locus">Selin_0971</name>
</gene>
<keyword evidence="5 9" id="KW-0378">Hydrolase</keyword>
<feature type="binding site" evidence="12">
    <location>
        <position position="108"/>
    </location>
    <ligand>
        <name>Zn(2+)</name>
        <dbReference type="ChEBI" id="CHEBI:29105"/>
        <label>1</label>
        <note>catalytic</note>
    </ligand>
</feature>
<keyword evidence="8 9" id="KW-0694">RNA-binding</keyword>
<dbReference type="InterPro" id="IPR001587">
    <property type="entry name" value="RNase_J_CS"/>
</dbReference>
<evidence type="ECO:0000256" key="9">
    <source>
        <dbReference type="HAMAP-Rule" id="MF_01491"/>
    </source>
</evidence>
<feature type="region of interest" description="Disordered" evidence="13">
    <location>
        <begin position="1"/>
        <end position="37"/>
    </location>
</feature>
<keyword evidence="12" id="KW-0106">Calcium</keyword>
<dbReference type="EMBL" id="CP002432">
    <property type="protein sequence ID" value="ADU65708.1"/>
    <property type="molecule type" value="Genomic_DNA"/>
</dbReference>
<dbReference type="Pfam" id="PF22505">
    <property type="entry name" value="RNase_J_b_CASP"/>
    <property type="match status" value="1"/>
</dbReference>
<feature type="binding site" evidence="9 11">
    <location>
        <begin position="394"/>
        <end position="398"/>
    </location>
    <ligand>
        <name>substrate</name>
    </ligand>
</feature>
<organism evidence="15 16">
    <name type="scientific">Desulfurispirillum indicum (strain ATCC BAA-1389 / DSM 22839 / S5)</name>
    <dbReference type="NCBI Taxonomy" id="653733"/>
    <lineage>
        <taxon>Bacteria</taxon>
        <taxon>Pseudomonadati</taxon>
        <taxon>Chrysiogenota</taxon>
        <taxon>Chrysiogenia</taxon>
        <taxon>Chrysiogenales</taxon>
        <taxon>Chrysiogenaceae</taxon>
        <taxon>Desulfurispirillum</taxon>
    </lineage>
</organism>
<keyword evidence="2 9" id="KW-0540">Nuclease</keyword>
<evidence type="ECO:0000313" key="15">
    <source>
        <dbReference type="EMBL" id="ADU65708.1"/>
    </source>
</evidence>
<dbReference type="SUPFAM" id="SSF56281">
    <property type="entry name" value="Metallo-hydrolase/oxidoreductase"/>
    <property type="match status" value="1"/>
</dbReference>
<dbReference type="GO" id="GO:0004534">
    <property type="term" value="F:5'-3' RNA exonuclease activity"/>
    <property type="evidence" value="ECO:0007669"/>
    <property type="project" value="UniProtKB-UniRule"/>
</dbReference>
<dbReference type="InterPro" id="IPR030854">
    <property type="entry name" value="RNase_J_bac"/>
</dbReference>
<dbReference type="eggNOG" id="COG0595">
    <property type="taxonomic scope" value="Bacteria"/>
</dbReference>
<evidence type="ECO:0000256" key="7">
    <source>
        <dbReference type="ARBA" id="ARBA00022839"/>
    </source>
</evidence>
<feature type="binding site" evidence="12">
    <location>
        <position position="78"/>
    </location>
    <ligand>
        <name>Zn(2+)</name>
        <dbReference type="ChEBI" id="CHEBI:29105"/>
        <label>2</label>
        <note>catalytic</note>
    </ligand>
</feature>
<feature type="binding site" evidence="12">
    <location>
        <position position="194"/>
    </location>
    <ligand>
        <name>Zn(2+)</name>
        <dbReference type="ChEBI" id="CHEBI:29105"/>
        <label>1</label>
        <note>catalytic</note>
    </ligand>
</feature>
<dbReference type="PANTHER" id="PTHR43694:SF1">
    <property type="entry name" value="RIBONUCLEASE J"/>
    <property type="match status" value="1"/>
</dbReference>
<feature type="binding site" evidence="12">
    <location>
        <position position="420"/>
    </location>
    <ligand>
        <name>Zn(2+)</name>
        <dbReference type="ChEBI" id="CHEBI:29105"/>
        <label>1</label>
        <note>catalytic</note>
    </ligand>
</feature>
<comment type="subunit">
    <text evidence="9">Homodimer, may be a subunit of the RNA degradosome.</text>
</comment>
<feature type="active site" description="Proton donor" evidence="10">
    <location>
        <position position="226"/>
    </location>
</feature>
<dbReference type="Proteomes" id="UP000002572">
    <property type="component" value="Chromosome"/>
</dbReference>
<comment type="similarity">
    <text evidence="9">Belongs to the metallo-beta-lactamase superfamily. RNA-metabolizing metallo-beta-lactamase-like family. Bacterial RNase J subfamily.</text>
</comment>
<comment type="subcellular location">
    <subcellularLocation>
        <location evidence="9">Cytoplasm</location>
    </subcellularLocation>
</comment>
<dbReference type="InParanoid" id="E6W347"/>
<dbReference type="PIRSF" id="PIRSF004803">
    <property type="entry name" value="RnjA"/>
    <property type="match status" value="1"/>
</dbReference>
<dbReference type="OrthoDB" id="9758375at2"/>
<feature type="binding site" evidence="12">
    <location>
        <position position="107"/>
    </location>
    <ligand>
        <name>Zn(2+)</name>
        <dbReference type="ChEBI" id="CHEBI:29105"/>
        <label>1</label>
        <note>catalytic</note>
    </ligand>
</feature>
<protein>
    <recommendedName>
        <fullName evidence="9">Ribonuclease J</fullName>
        <shortName evidence="9">RNase J</shortName>
        <ecNumber evidence="9">3.1.-.-</ecNumber>
    </recommendedName>
</protein>
<keyword evidence="7 9" id="KW-0269">Exonuclease</keyword>
<name>E6W347_DESIS</name>
<feature type="active site" description="Proton acceptor" evidence="10">
    <location>
        <position position="398"/>
    </location>
</feature>
<dbReference type="GO" id="GO:0003723">
    <property type="term" value="F:RNA binding"/>
    <property type="evidence" value="ECO:0007669"/>
    <property type="project" value="UniProtKB-UniRule"/>
</dbReference>
<dbReference type="EC" id="3.1.-.-" evidence="9"/>
<proteinExistence type="inferred from homology"/>
<evidence type="ECO:0000256" key="1">
    <source>
        <dbReference type="ARBA" id="ARBA00022490"/>
    </source>
</evidence>
<dbReference type="GO" id="GO:0005737">
    <property type="term" value="C:cytoplasm"/>
    <property type="evidence" value="ECO:0007669"/>
    <property type="project" value="UniProtKB-SubCell"/>
</dbReference>
<reference evidence="15 16" key="1">
    <citation type="submission" date="2010-12" db="EMBL/GenBank/DDBJ databases">
        <title>Complete sequence of Desulfurispirillum indicum S5.</title>
        <authorList>
            <consortium name="US DOE Joint Genome Institute"/>
            <person name="Lucas S."/>
            <person name="Copeland A."/>
            <person name="Lapidus A."/>
            <person name="Cheng J.-F."/>
            <person name="Goodwin L."/>
            <person name="Pitluck S."/>
            <person name="Chertkov O."/>
            <person name="Held B."/>
            <person name="Detter J.C."/>
            <person name="Han C."/>
            <person name="Tapia R."/>
            <person name="Land M."/>
            <person name="Hauser L."/>
            <person name="Kyrpides N."/>
            <person name="Ivanova N."/>
            <person name="Mikhailova N."/>
            <person name="Haggblom M."/>
            <person name="Rauschenbach I."/>
            <person name="Bini E."/>
            <person name="Woyke T."/>
        </authorList>
    </citation>
    <scope>NUCLEOTIDE SEQUENCE [LARGE SCALE GENOMIC DNA]</scope>
    <source>
        <strain evidence="16">ATCC BAA-1389 / DSM 22839 / S5</strain>
    </source>
</reference>
<feature type="binding site" evidence="12">
    <location>
        <position position="105"/>
    </location>
    <ligand>
        <name>Zn(2+)</name>
        <dbReference type="ChEBI" id="CHEBI:29105"/>
        <label>1</label>
        <note>catalytic</note>
    </ligand>
</feature>
<keyword evidence="6 12" id="KW-0862">Zinc</keyword>
<comment type="cofactor">
    <cofactor evidence="12">
        <name>Ca(2+)</name>
        <dbReference type="ChEBI" id="CHEBI:29108"/>
    </cofactor>
    <text evidence="12">Binds 1 Ca(2+) cation per subunit. Seen in 1 crystal structure, it is not clear if it is physiologically important.</text>
</comment>
<keyword evidence="16" id="KW-1185">Reference proteome</keyword>
<feature type="binding site" evidence="12">
    <location>
        <position position="80"/>
    </location>
    <ligand>
        <name>Ca(2+)</name>
        <dbReference type="ChEBI" id="CHEBI:29108"/>
    </ligand>
</feature>
<dbReference type="SMART" id="SM00849">
    <property type="entry name" value="Lactamase_B"/>
    <property type="match status" value="1"/>
</dbReference>
<evidence type="ECO:0000256" key="3">
    <source>
        <dbReference type="ARBA" id="ARBA00022723"/>
    </source>
</evidence>
<dbReference type="KEGG" id="din:Selin_0971"/>
<dbReference type="HOGENOM" id="CLU_008727_3_1_0"/>
<evidence type="ECO:0000259" key="14">
    <source>
        <dbReference type="SMART" id="SM00849"/>
    </source>
</evidence>
<dbReference type="InterPro" id="IPR001279">
    <property type="entry name" value="Metallo-B-lactamas"/>
</dbReference>
<dbReference type="InterPro" id="IPR004613">
    <property type="entry name" value="RNase_J"/>
</dbReference>
<keyword evidence="4 9" id="KW-0255">Endonuclease</keyword>
<evidence type="ECO:0000256" key="11">
    <source>
        <dbReference type="PIRSR" id="PIRSR004803-2"/>
    </source>
</evidence>
<evidence type="ECO:0000256" key="12">
    <source>
        <dbReference type="PIRSR" id="PIRSR004803-3"/>
    </source>
</evidence>
<dbReference type="Pfam" id="PF07521">
    <property type="entry name" value="RMMBL"/>
    <property type="match status" value="1"/>
</dbReference>
<dbReference type="InterPro" id="IPR036866">
    <property type="entry name" value="RibonucZ/Hydroxyglut_hydro"/>
</dbReference>
<evidence type="ECO:0000256" key="8">
    <source>
        <dbReference type="ARBA" id="ARBA00022884"/>
    </source>
</evidence>
<dbReference type="GO" id="GO:0006364">
    <property type="term" value="P:rRNA processing"/>
    <property type="evidence" value="ECO:0007669"/>
    <property type="project" value="UniProtKB-UniRule"/>
</dbReference>
<dbReference type="Gene3D" id="3.60.15.10">
    <property type="entry name" value="Ribonuclease Z/Hydroxyacylglutathione hydrolase-like"/>
    <property type="match status" value="1"/>
</dbReference>
<dbReference type="GO" id="GO:0008270">
    <property type="term" value="F:zinc ion binding"/>
    <property type="evidence" value="ECO:0007669"/>
    <property type="project" value="InterPro"/>
</dbReference>
<evidence type="ECO:0000256" key="6">
    <source>
        <dbReference type="ARBA" id="ARBA00022833"/>
    </source>
</evidence>
<dbReference type="InterPro" id="IPR042173">
    <property type="entry name" value="RNase_J_2"/>
</dbReference>
<comment type="function">
    <text evidence="9">An RNase that has 5'-3' exonuclease and possibly endonuclease activity. Involved in maturation of rRNA and in some organisms also mRNA maturation and/or decay.</text>
</comment>
<dbReference type="Pfam" id="PF12706">
    <property type="entry name" value="Lactamase_B_2"/>
    <property type="match status" value="1"/>
</dbReference>
<dbReference type="Pfam" id="PF17770">
    <property type="entry name" value="RNase_J_C"/>
    <property type="match status" value="1"/>
</dbReference>
<dbReference type="PROSITE" id="PS01292">
    <property type="entry name" value="UPF0036"/>
    <property type="match status" value="1"/>
</dbReference>
<feature type="compositionally biased region" description="Basic and acidic residues" evidence="13">
    <location>
        <begin position="1"/>
        <end position="10"/>
    </location>
</feature>
<sequence length="581" mass="64409">MSQPKNEKSPRRGSKSRPQRQPQGNSSGQPGATKFDGIKITPLGGLREIGMNVTCYETSKHMIIVDCGLMFPEETQLGVDVVIPDFTYIVANASKVQGLFITHGHEDHIGAIPFLVRQVPKLKIFATRLVAGMIRHRLKERNLENAVTIIEVAAKDRVNVNDFSVEFIAVNHSIADACALAIDTPHGVIIHTGDFKIDYTPVDGRVIDLPSFARYGENGVLALLSDSTNTESVGMSATEGVVRQALDEEIEGCKGKVIVSAFSSNIHRIQTLMDIAKKFGRKIAFDGRSILNNTRIARETGYMHFEDEDIIPIKDTKGIAPQKLMIITTGSQGESLAALPRMANDGHAHVKIKPGDTIIFSSKTIPGNERSVSKLVNQLFLKGARVVYNNRRVHASGHAYQEEQKTMINLVRPKYFIPIHGEYRHLYLHSELAKSMNIPDQNIFILKNGQPLLLNEKEGKVLPEEVNGRVFIDGSSMEGVEEPVLMDRRSLGSQGIAVVHMAISQKDGELVSGPNLVTSGFELSAQTRKEIEDEIKEIFSSTYEEGKTQRLLRIDARRIIRKSMKKKADREPLVLPVITEI</sequence>
<feature type="compositionally biased region" description="Polar residues" evidence="13">
    <location>
        <begin position="19"/>
        <end position="30"/>
    </location>
</feature>
<comment type="cofactor">
    <cofactor evidence="12">
        <name>Zn(2+)</name>
        <dbReference type="ChEBI" id="CHEBI:29105"/>
    </cofactor>
    <text evidence="12">Binds 2 Zn(2+) ions per subunit. It is not clear if Zn(2+) or Mg(2+) is physiologically important.</text>
</comment>